<dbReference type="InterPro" id="IPR048254">
    <property type="entry name" value="CDP_ALCOHOL_P_TRANSF_CS"/>
</dbReference>
<keyword evidence="7" id="KW-0444">Lipid biosynthesis</keyword>
<reference evidence="19 20" key="1">
    <citation type="submission" date="2014-07" db="EMBL/GenBank/DDBJ databases">
        <title>Tepidicaulis marinum gen. nov., sp. nov., a novel marine bacterium denitrifying nitrate to nitrous oxide strictly under microaerobic conditions.</title>
        <authorList>
            <person name="Takeuchi M."/>
            <person name="Yamagishi T."/>
            <person name="Kamagata Y."/>
            <person name="Oshima K."/>
            <person name="Hattori M."/>
            <person name="Katayama T."/>
            <person name="Hanada S."/>
            <person name="Tamaki H."/>
            <person name="Marumo K."/>
            <person name="Maeda H."/>
            <person name="Nedachi M."/>
            <person name="Iwasaki W."/>
            <person name="Suwa Y."/>
            <person name="Sakata S."/>
        </authorList>
    </citation>
    <scope>NUCLEOTIDE SEQUENCE [LARGE SCALE GENOMIC DNA]</scope>
    <source>
        <strain evidence="19 20">MA2</strain>
    </source>
</reference>
<evidence type="ECO:0000256" key="2">
    <source>
        <dbReference type="ARBA" id="ARBA00005042"/>
    </source>
</evidence>
<keyword evidence="14" id="KW-1208">Phospholipid metabolism</keyword>
<sequence>MNQLPNIITIARLFLVPVIIYSILNGQLMLAFWLFVAAGLSDAVDGFLARQLSARSELGAYLDPVADKALLVSIYVSLGWAGFLPDWLVLLVVSRDVMIVGGVLLGWVMAMPLAMDPALISKANTAAQIALAALVLAVAGSGFEAAAAVDMLVIVTAATTGVSALGYLLRWGGHMGLWTLPGGGGEASAQASASVSEEQGKRENP</sequence>
<comment type="pathway">
    <text evidence="3">Lipid metabolism.</text>
</comment>
<evidence type="ECO:0000256" key="3">
    <source>
        <dbReference type="ARBA" id="ARBA00005189"/>
    </source>
</evidence>
<evidence type="ECO:0000256" key="10">
    <source>
        <dbReference type="ARBA" id="ARBA00022989"/>
    </source>
</evidence>
<comment type="pathway">
    <text evidence="2">Phospholipid metabolism; phosphatidylglycerol biosynthesis; phosphatidylglycerol from CDP-diacylglycerol: step 1/2.</text>
</comment>
<dbReference type="GO" id="GO:0016020">
    <property type="term" value="C:membrane"/>
    <property type="evidence" value="ECO:0007669"/>
    <property type="project" value="UniProtKB-SubCell"/>
</dbReference>
<feature type="transmembrane region" description="Helical" evidence="18">
    <location>
        <begin position="149"/>
        <end position="169"/>
    </location>
</feature>
<dbReference type="InterPro" id="IPR000462">
    <property type="entry name" value="CDP-OH_P_trans"/>
</dbReference>
<evidence type="ECO:0000256" key="16">
    <source>
        <dbReference type="RuleBase" id="RU003750"/>
    </source>
</evidence>
<dbReference type="AlphaFoldDB" id="A0A081B9E1"/>
<dbReference type="PIRSF" id="PIRSF000847">
    <property type="entry name" value="Phos_ph_gly_syn"/>
    <property type="match status" value="1"/>
</dbReference>
<dbReference type="InterPro" id="IPR043130">
    <property type="entry name" value="CDP-OH_PTrfase_TM_dom"/>
</dbReference>
<name>A0A081B9E1_9HYPH</name>
<dbReference type="PANTHER" id="PTHR14269:SF62">
    <property type="entry name" value="CDP-DIACYLGLYCEROL--GLYCEROL-3-PHOSPHATE 3-PHOSPHATIDYLTRANSFERASE 1, CHLOROPLASTIC"/>
    <property type="match status" value="1"/>
</dbReference>
<evidence type="ECO:0000313" key="20">
    <source>
        <dbReference type="Proteomes" id="UP000028702"/>
    </source>
</evidence>
<keyword evidence="12 18" id="KW-0472">Membrane</keyword>
<feature type="region of interest" description="Disordered" evidence="17">
    <location>
        <begin position="186"/>
        <end position="205"/>
    </location>
</feature>
<dbReference type="EC" id="2.7.8.5" evidence="5"/>
<keyword evidence="10 18" id="KW-1133">Transmembrane helix</keyword>
<evidence type="ECO:0000256" key="9">
    <source>
        <dbReference type="ARBA" id="ARBA00022692"/>
    </source>
</evidence>
<proteinExistence type="inferred from homology"/>
<comment type="catalytic activity">
    <reaction evidence="15">
        <text>a CDP-1,2-diacyl-sn-glycerol + sn-glycerol 3-phosphate = a 1,2-diacyl-sn-glycero-3-phospho-(1'-sn-glycero-3'-phosphate) + CMP + H(+)</text>
        <dbReference type="Rhea" id="RHEA:12593"/>
        <dbReference type="ChEBI" id="CHEBI:15378"/>
        <dbReference type="ChEBI" id="CHEBI:57597"/>
        <dbReference type="ChEBI" id="CHEBI:58332"/>
        <dbReference type="ChEBI" id="CHEBI:60110"/>
        <dbReference type="ChEBI" id="CHEBI:60377"/>
        <dbReference type="EC" id="2.7.8.5"/>
    </reaction>
</comment>
<dbReference type="PROSITE" id="PS00379">
    <property type="entry name" value="CDP_ALCOHOL_P_TRANSF"/>
    <property type="match status" value="1"/>
</dbReference>
<dbReference type="FunFam" id="1.20.120.1760:FF:000033">
    <property type="entry name" value="CDP-alcohol phosphatidyltransferase"/>
    <property type="match status" value="1"/>
</dbReference>
<dbReference type="Proteomes" id="UP000028702">
    <property type="component" value="Unassembled WGS sequence"/>
</dbReference>
<feature type="transmembrane region" description="Helical" evidence="18">
    <location>
        <begin position="7"/>
        <end position="24"/>
    </location>
</feature>
<keyword evidence="20" id="KW-1185">Reference proteome</keyword>
<feature type="transmembrane region" description="Helical" evidence="18">
    <location>
        <begin position="97"/>
        <end position="114"/>
    </location>
</feature>
<dbReference type="STRING" id="1333998.M2A_1158"/>
<feature type="transmembrane region" description="Helical" evidence="18">
    <location>
        <begin position="69"/>
        <end position="91"/>
    </location>
</feature>
<keyword evidence="9 18" id="KW-0812">Transmembrane</keyword>
<evidence type="ECO:0000256" key="4">
    <source>
        <dbReference type="ARBA" id="ARBA00010441"/>
    </source>
</evidence>
<comment type="subcellular location">
    <subcellularLocation>
        <location evidence="1">Membrane</location>
        <topology evidence="1">Multi-pass membrane protein</topology>
    </subcellularLocation>
</comment>
<evidence type="ECO:0000256" key="17">
    <source>
        <dbReference type="SAM" id="MobiDB-lite"/>
    </source>
</evidence>
<keyword evidence="8 16" id="KW-0808">Transferase</keyword>
<evidence type="ECO:0000256" key="6">
    <source>
        <dbReference type="ARBA" id="ARBA00014944"/>
    </source>
</evidence>
<dbReference type="InterPro" id="IPR050324">
    <property type="entry name" value="CDP-alcohol_PTase-I"/>
</dbReference>
<evidence type="ECO:0000256" key="1">
    <source>
        <dbReference type="ARBA" id="ARBA00004141"/>
    </source>
</evidence>
<organism evidence="19 20">
    <name type="scientific">Tepidicaulis marinus</name>
    <dbReference type="NCBI Taxonomy" id="1333998"/>
    <lineage>
        <taxon>Bacteria</taxon>
        <taxon>Pseudomonadati</taxon>
        <taxon>Pseudomonadota</taxon>
        <taxon>Alphaproteobacteria</taxon>
        <taxon>Hyphomicrobiales</taxon>
        <taxon>Parvibaculaceae</taxon>
        <taxon>Tepidicaulis</taxon>
    </lineage>
</organism>
<evidence type="ECO:0000256" key="12">
    <source>
        <dbReference type="ARBA" id="ARBA00023136"/>
    </source>
</evidence>
<gene>
    <name evidence="19" type="ORF">M2A_1158</name>
</gene>
<dbReference type="GO" id="GO:0008444">
    <property type="term" value="F:CDP-diacylglycerol-glycerol-3-phosphate 3-phosphatidyltransferase activity"/>
    <property type="evidence" value="ECO:0007669"/>
    <property type="project" value="UniProtKB-EC"/>
</dbReference>
<feature type="compositionally biased region" description="Low complexity" evidence="17">
    <location>
        <begin position="187"/>
        <end position="197"/>
    </location>
</feature>
<evidence type="ECO:0000256" key="7">
    <source>
        <dbReference type="ARBA" id="ARBA00022516"/>
    </source>
</evidence>
<evidence type="ECO:0000256" key="11">
    <source>
        <dbReference type="ARBA" id="ARBA00023098"/>
    </source>
</evidence>
<evidence type="ECO:0000256" key="14">
    <source>
        <dbReference type="ARBA" id="ARBA00023264"/>
    </source>
</evidence>
<keyword evidence="13" id="KW-0594">Phospholipid biosynthesis</keyword>
<keyword evidence="11" id="KW-0443">Lipid metabolism</keyword>
<dbReference type="GO" id="GO:0046474">
    <property type="term" value="P:glycerophospholipid biosynthetic process"/>
    <property type="evidence" value="ECO:0007669"/>
    <property type="project" value="TreeGrafter"/>
</dbReference>
<accession>A0A081B9E1</accession>
<dbReference type="Pfam" id="PF01066">
    <property type="entry name" value="CDP-OH_P_transf"/>
    <property type="match status" value="1"/>
</dbReference>
<evidence type="ECO:0000256" key="8">
    <source>
        <dbReference type="ARBA" id="ARBA00022679"/>
    </source>
</evidence>
<dbReference type="EMBL" id="BBIO01000004">
    <property type="protein sequence ID" value="GAK44659.1"/>
    <property type="molecule type" value="Genomic_DNA"/>
</dbReference>
<dbReference type="Gene3D" id="1.20.120.1760">
    <property type="match status" value="1"/>
</dbReference>
<comment type="caution">
    <text evidence="19">The sequence shown here is derived from an EMBL/GenBank/DDBJ whole genome shotgun (WGS) entry which is preliminary data.</text>
</comment>
<evidence type="ECO:0000313" key="19">
    <source>
        <dbReference type="EMBL" id="GAK44659.1"/>
    </source>
</evidence>
<comment type="similarity">
    <text evidence="4 16">Belongs to the CDP-alcohol phosphatidyltransferase class-I family.</text>
</comment>
<feature type="transmembrane region" description="Helical" evidence="18">
    <location>
        <begin position="126"/>
        <end position="143"/>
    </location>
</feature>
<dbReference type="InterPro" id="IPR004570">
    <property type="entry name" value="Phosphatidylglycerol_P_synth"/>
</dbReference>
<dbReference type="RefSeq" id="WP_081875417.1">
    <property type="nucleotide sequence ID" value="NZ_BBIO01000004.1"/>
</dbReference>
<evidence type="ECO:0000256" key="13">
    <source>
        <dbReference type="ARBA" id="ARBA00023209"/>
    </source>
</evidence>
<evidence type="ECO:0000256" key="15">
    <source>
        <dbReference type="ARBA" id="ARBA00048586"/>
    </source>
</evidence>
<evidence type="ECO:0000256" key="5">
    <source>
        <dbReference type="ARBA" id="ARBA00013170"/>
    </source>
</evidence>
<evidence type="ECO:0000256" key="18">
    <source>
        <dbReference type="SAM" id="Phobius"/>
    </source>
</evidence>
<dbReference type="PANTHER" id="PTHR14269">
    <property type="entry name" value="CDP-DIACYLGLYCEROL--GLYCEROL-3-PHOSPHATE 3-PHOSPHATIDYLTRANSFERASE-RELATED"/>
    <property type="match status" value="1"/>
</dbReference>
<protein>
    <recommendedName>
        <fullName evidence="6">CDP-diacylglycerol--glycerol-3-phosphate 3-phosphatidyltransferase</fullName>
        <ecNumber evidence="5">2.7.8.5</ecNumber>
    </recommendedName>
</protein>
<dbReference type="eggNOG" id="COG0558">
    <property type="taxonomic scope" value="Bacteria"/>
</dbReference>